<dbReference type="EMBL" id="GBXM01047737">
    <property type="protein sequence ID" value="JAH60840.1"/>
    <property type="molecule type" value="Transcribed_RNA"/>
</dbReference>
<sequence>MTKVLKVEKSEALVKCYMQRVLSQYSLKCKSQWGKYT</sequence>
<dbReference type="AlphaFoldDB" id="A0A0E9U6S7"/>
<reference evidence="1" key="1">
    <citation type="submission" date="2014-11" db="EMBL/GenBank/DDBJ databases">
        <authorList>
            <person name="Amaro Gonzalez C."/>
        </authorList>
    </citation>
    <scope>NUCLEOTIDE SEQUENCE</scope>
</reference>
<evidence type="ECO:0000313" key="1">
    <source>
        <dbReference type="EMBL" id="JAH60840.1"/>
    </source>
</evidence>
<protein>
    <submittedName>
        <fullName evidence="1">Uncharacterized protein</fullName>
    </submittedName>
</protein>
<reference evidence="1" key="2">
    <citation type="journal article" date="2015" name="Fish Shellfish Immunol.">
        <title>Early steps in the European eel (Anguilla anguilla)-Vibrio vulnificus interaction in the gills: Role of the RtxA13 toxin.</title>
        <authorList>
            <person name="Callol A."/>
            <person name="Pajuelo D."/>
            <person name="Ebbesson L."/>
            <person name="Teles M."/>
            <person name="MacKenzie S."/>
            <person name="Amaro C."/>
        </authorList>
    </citation>
    <scope>NUCLEOTIDE SEQUENCE</scope>
</reference>
<accession>A0A0E9U6S7</accession>
<proteinExistence type="predicted"/>
<name>A0A0E9U6S7_ANGAN</name>
<organism evidence="1">
    <name type="scientific">Anguilla anguilla</name>
    <name type="common">European freshwater eel</name>
    <name type="synonym">Muraena anguilla</name>
    <dbReference type="NCBI Taxonomy" id="7936"/>
    <lineage>
        <taxon>Eukaryota</taxon>
        <taxon>Metazoa</taxon>
        <taxon>Chordata</taxon>
        <taxon>Craniata</taxon>
        <taxon>Vertebrata</taxon>
        <taxon>Euteleostomi</taxon>
        <taxon>Actinopterygii</taxon>
        <taxon>Neopterygii</taxon>
        <taxon>Teleostei</taxon>
        <taxon>Anguilliformes</taxon>
        <taxon>Anguillidae</taxon>
        <taxon>Anguilla</taxon>
    </lineage>
</organism>